<dbReference type="PANTHER" id="PTHR48100">
    <property type="entry name" value="BROAD-SPECIFICITY PHOSPHATASE YOR283W-RELATED"/>
    <property type="match status" value="1"/>
</dbReference>
<sequence length="352" mass="39033">MQITKILVASALAATCSGTAAPLPTPAAILPRLSSNEWINYTTLTGFFAQDDPATNPSTFDYTTTNFGLLNITYPTDDEVDPTWTQWQKFEHHVWRLNRGSGRFVQYKVLYMGRHGEGYHNVAESYYGTPAWNCYWSEKDGNGTITWADAKITPNGVAQAQKANAFWASRIALQKIPVPETYYTSPLTRCLQTSNITFYGLDLPSRQPFIPTVKELFREGISGHTCDRRGTRTYIQDAYPGYKIEAGFSEDDLLWKPLMGEVPTDEDVRSKRVLDDVFAGDDSTYISITSHSGEIASILRVLGHQPFSLSTGAVIPVLVKAEIIQRDVPATTTLPWTALSTCSTVPPLPTAT</sequence>
<dbReference type="GeneID" id="28816971"/>
<reference evidence="2 3" key="1">
    <citation type="submission" date="2015-10" db="EMBL/GenBank/DDBJ databases">
        <title>Full genome of DAOMC 229536 Phialocephala scopiformis, a fungal endophyte of spruce producing the potent anti-insectan compound rugulosin.</title>
        <authorList>
            <consortium name="DOE Joint Genome Institute"/>
            <person name="Walker A.K."/>
            <person name="Frasz S.L."/>
            <person name="Seifert K.A."/>
            <person name="Miller J.D."/>
            <person name="Mondo S.J."/>
            <person name="Labutti K."/>
            <person name="Lipzen A."/>
            <person name="Dockter R."/>
            <person name="Kennedy M."/>
            <person name="Grigoriev I.V."/>
            <person name="Spatafora J.W."/>
        </authorList>
    </citation>
    <scope>NUCLEOTIDE SEQUENCE [LARGE SCALE GENOMIC DNA]</scope>
    <source>
        <strain evidence="2 3">CBS 120377</strain>
    </source>
</reference>
<dbReference type="AlphaFoldDB" id="A0A132B3J3"/>
<evidence type="ECO:0000313" key="2">
    <source>
        <dbReference type="EMBL" id="KUJ06823.1"/>
    </source>
</evidence>
<organism evidence="2 3">
    <name type="scientific">Mollisia scopiformis</name>
    <name type="common">Conifer needle endophyte fungus</name>
    <name type="synonym">Phialocephala scopiformis</name>
    <dbReference type="NCBI Taxonomy" id="149040"/>
    <lineage>
        <taxon>Eukaryota</taxon>
        <taxon>Fungi</taxon>
        <taxon>Dikarya</taxon>
        <taxon>Ascomycota</taxon>
        <taxon>Pezizomycotina</taxon>
        <taxon>Leotiomycetes</taxon>
        <taxon>Helotiales</taxon>
        <taxon>Mollisiaceae</taxon>
        <taxon>Mollisia</taxon>
    </lineage>
</organism>
<dbReference type="SUPFAM" id="SSF53254">
    <property type="entry name" value="Phosphoglycerate mutase-like"/>
    <property type="match status" value="1"/>
</dbReference>
<protein>
    <submittedName>
        <fullName evidence="2">Phosphoglycerate mutase-like protein</fullName>
    </submittedName>
</protein>
<dbReference type="InterPro" id="IPR029033">
    <property type="entry name" value="His_PPase_superfam"/>
</dbReference>
<feature type="chain" id="PRO_5007287817" evidence="1">
    <location>
        <begin position="19"/>
        <end position="352"/>
    </location>
</feature>
<dbReference type="SMART" id="SM00855">
    <property type="entry name" value="PGAM"/>
    <property type="match status" value="1"/>
</dbReference>
<keyword evidence="1" id="KW-0732">Signal</keyword>
<dbReference type="OrthoDB" id="496981at2759"/>
<dbReference type="RefSeq" id="XP_018061178.1">
    <property type="nucleotide sequence ID" value="XM_018207245.1"/>
</dbReference>
<dbReference type="Gene3D" id="3.40.50.1240">
    <property type="entry name" value="Phosphoglycerate mutase-like"/>
    <property type="match status" value="1"/>
</dbReference>
<dbReference type="InterPro" id="IPR013078">
    <property type="entry name" value="His_Pase_superF_clade-1"/>
</dbReference>
<evidence type="ECO:0000256" key="1">
    <source>
        <dbReference type="SAM" id="SignalP"/>
    </source>
</evidence>
<dbReference type="InterPro" id="IPR050275">
    <property type="entry name" value="PGM_Phosphatase"/>
</dbReference>
<dbReference type="KEGG" id="psco:LY89DRAFT_398615"/>
<feature type="signal peptide" evidence="1">
    <location>
        <begin position="1"/>
        <end position="18"/>
    </location>
</feature>
<dbReference type="GO" id="GO:0005737">
    <property type="term" value="C:cytoplasm"/>
    <property type="evidence" value="ECO:0007669"/>
    <property type="project" value="TreeGrafter"/>
</dbReference>
<keyword evidence="3" id="KW-1185">Reference proteome</keyword>
<dbReference type="GO" id="GO:0016791">
    <property type="term" value="F:phosphatase activity"/>
    <property type="evidence" value="ECO:0007669"/>
    <property type="project" value="TreeGrafter"/>
</dbReference>
<accession>A0A132B3J3</accession>
<dbReference type="Pfam" id="PF00300">
    <property type="entry name" value="His_Phos_1"/>
    <property type="match status" value="1"/>
</dbReference>
<dbReference type="Proteomes" id="UP000070700">
    <property type="component" value="Unassembled WGS sequence"/>
</dbReference>
<dbReference type="InParanoid" id="A0A132B3J3"/>
<dbReference type="FunCoup" id="A0A132B3J3">
    <property type="interactions" value="191"/>
</dbReference>
<dbReference type="CDD" id="cd07067">
    <property type="entry name" value="HP_PGM_like"/>
    <property type="match status" value="1"/>
</dbReference>
<dbReference type="EMBL" id="KQ947443">
    <property type="protein sequence ID" value="KUJ06823.1"/>
    <property type="molecule type" value="Genomic_DNA"/>
</dbReference>
<name>A0A132B3J3_MOLSC</name>
<gene>
    <name evidence="2" type="ORF">LY89DRAFT_398615</name>
</gene>
<evidence type="ECO:0000313" key="3">
    <source>
        <dbReference type="Proteomes" id="UP000070700"/>
    </source>
</evidence>
<dbReference type="PANTHER" id="PTHR48100:SF32">
    <property type="entry name" value="ANCHORED PROTEIN, PUTATIVE (AFU_ORTHOLOGUE AFUA_1G10590)-RELATED"/>
    <property type="match status" value="1"/>
</dbReference>
<proteinExistence type="predicted"/>